<feature type="binding site" evidence="6">
    <location>
        <position position="53"/>
    </location>
    <ligand>
        <name>ATP</name>
        <dbReference type="ChEBI" id="CHEBI:30616"/>
    </ligand>
</feature>
<gene>
    <name evidence="10" type="ORF">RND71_006185</name>
</gene>
<dbReference type="GO" id="GO:0004672">
    <property type="term" value="F:protein kinase activity"/>
    <property type="evidence" value="ECO:0007669"/>
    <property type="project" value="InterPro"/>
</dbReference>
<comment type="caution">
    <text evidence="10">The sequence shown here is derived from an EMBL/GenBank/DDBJ whole genome shotgun (WGS) entry which is preliminary data.</text>
</comment>
<evidence type="ECO:0000256" key="1">
    <source>
        <dbReference type="ARBA" id="ARBA00008874"/>
    </source>
</evidence>
<dbReference type="PANTHER" id="PTHR48014:SF12">
    <property type="entry name" value="SERINE_THREONINE-PROTEIN KINASE OSR1-LIKE ISOFORM X1"/>
    <property type="match status" value="1"/>
</dbReference>
<sequence>MDKKTLTKKPSEKRTQYPIGSVHYTLYEEIGQGVSALVHRALCIPLNEIVAIKILDFERDRCDLNYVSREAQIMVLVDHPTVLKSHCSFVCDYNLWVVMPYMAGGSCLHILKAAYPDGFKEVVIATVLREALKGLEYLHDHGYIHRDVKAGNILIDSQGGIKLGDYGVSAYLFDSGDRQRLRNTFVGTPCWMAPEVMEQLHGYDCKADIWSFGITALELAHGHAPFSRYPPMKVLLMTLQNDPPRLDSERDREFSKSFRQMIASCLVKDPSKRPSAKKMLKHPFFKQARSNDYIARTLLEGLPALGDRMKELKRKEEDMLAQKKIPDGQKEEMSQNEYKRGISGWSFNLEDLKAQASLIPDEEIICENDQGGSTNSLPGLDNQGNRLQYQLSSLKLPKLQHQFSSGSQSSDATGFDHNNPSAPPLPADRTMAYSRDKNEKFDDDLSITSSFHEAQISQNSSPCYEEMNFVGKGEHGTQAETSEGMPIKSCQRDTVLCLNFVIKVHPKTYPVAMWLFLKQQMICQLKYALKIQELQASYNDTASGSSEDFEEKTKYQVVQQRGRFKVTSENVDLEKVSSFPKEQQLMVTPGNLAATQPLPPDPTPANLSSQSIFPMLQNALQATIIGRESILNAMRQVTRSDSTANLAVDGGCIPSNSAGVEKSLLEAALEREKDLHRENADLRWRLERALEELQKYKAESKSSK</sequence>
<evidence type="ECO:0000313" key="10">
    <source>
        <dbReference type="EMBL" id="KAK4375508.1"/>
    </source>
</evidence>
<dbReference type="FunFam" id="1.10.510.10:FF:000208">
    <property type="entry name" value="serine/threonine-protein kinase BLUS1 isoform X1"/>
    <property type="match status" value="1"/>
</dbReference>
<evidence type="ECO:0000256" key="5">
    <source>
        <dbReference type="ARBA" id="ARBA00022840"/>
    </source>
</evidence>
<evidence type="ECO:0000313" key="11">
    <source>
        <dbReference type="Proteomes" id="UP001291623"/>
    </source>
</evidence>
<dbReference type="GO" id="GO:0043539">
    <property type="term" value="F:protein serine/threonine kinase activator activity"/>
    <property type="evidence" value="ECO:0007669"/>
    <property type="project" value="InterPro"/>
</dbReference>
<dbReference type="PROSITE" id="PS50011">
    <property type="entry name" value="PROTEIN_KINASE_DOM"/>
    <property type="match status" value="1"/>
</dbReference>
<dbReference type="AlphaFoldDB" id="A0AAE1SQE2"/>
<dbReference type="SMART" id="SM00220">
    <property type="entry name" value="S_TKc"/>
    <property type="match status" value="1"/>
</dbReference>
<dbReference type="InterPro" id="IPR011009">
    <property type="entry name" value="Kinase-like_dom_sf"/>
</dbReference>
<dbReference type="EMBL" id="JAVYJV010000003">
    <property type="protein sequence ID" value="KAK4375508.1"/>
    <property type="molecule type" value="Genomic_DNA"/>
</dbReference>
<organism evidence="10 11">
    <name type="scientific">Anisodus tanguticus</name>
    <dbReference type="NCBI Taxonomy" id="243964"/>
    <lineage>
        <taxon>Eukaryota</taxon>
        <taxon>Viridiplantae</taxon>
        <taxon>Streptophyta</taxon>
        <taxon>Embryophyta</taxon>
        <taxon>Tracheophyta</taxon>
        <taxon>Spermatophyta</taxon>
        <taxon>Magnoliopsida</taxon>
        <taxon>eudicotyledons</taxon>
        <taxon>Gunneridae</taxon>
        <taxon>Pentapetalae</taxon>
        <taxon>asterids</taxon>
        <taxon>lamiids</taxon>
        <taxon>Solanales</taxon>
        <taxon>Solanaceae</taxon>
        <taxon>Solanoideae</taxon>
        <taxon>Hyoscyameae</taxon>
        <taxon>Anisodus</taxon>
    </lineage>
</organism>
<dbReference type="PANTHER" id="PTHR48014">
    <property type="entry name" value="SERINE/THREONINE-PROTEIN KINASE FRAY2"/>
    <property type="match status" value="1"/>
</dbReference>
<dbReference type="Proteomes" id="UP001291623">
    <property type="component" value="Unassembled WGS sequence"/>
</dbReference>
<dbReference type="Gene3D" id="3.30.200.20">
    <property type="entry name" value="Phosphorylase Kinase, domain 1"/>
    <property type="match status" value="1"/>
</dbReference>
<dbReference type="CDD" id="cd06610">
    <property type="entry name" value="STKc_OSR1_SPAK"/>
    <property type="match status" value="1"/>
</dbReference>
<name>A0AAE1SQE2_9SOLA</name>
<feature type="domain" description="Protein kinase" evidence="9">
    <location>
        <begin position="24"/>
        <end position="285"/>
    </location>
</feature>
<evidence type="ECO:0000256" key="3">
    <source>
        <dbReference type="ARBA" id="ARBA00022741"/>
    </source>
</evidence>
<accession>A0AAE1SQE2</accession>
<dbReference type="InterPro" id="IPR047173">
    <property type="entry name" value="STRAD_A/B-like"/>
</dbReference>
<keyword evidence="7" id="KW-0175">Coiled coil</keyword>
<keyword evidence="4" id="KW-0418">Kinase</keyword>
<dbReference type="InterPro" id="IPR000719">
    <property type="entry name" value="Prot_kinase_dom"/>
</dbReference>
<evidence type="ECO:0000256" key="2">
    <source>
        <dbReference type="ARBA" id="ARBA00022679"/>
    </source>
</evidence>
<protein>
    <recommendedName>
        <fullName evidence="9">Protein kinase domain-containing protein</fullName>
    </recommendedName>
</protein>
<evidence type="ECO:0000256" key="7">
    <source>
        <dbReference type="SAM" id="Coils"/>
    </source>
</evidence>
<dbReference type="SUPFAM" id="SSF56112">
    <property type="entry name" value="Protein kinase-like (PK-like)"/>
    <property type="match status" value="1"/>
</dbReference>
<dbReference type="PROSITE" id="PS00107">
    <property type="entry name" value="PROTEIN_KINASE_ATP"/>
    <property type="match status" value="1"/>
</dbReference>
<comment type="similarity">
    <text evidence="1">Belongs to the protein kinase superfamily. STE Ser/Thr protein kinase family. STE20 subfamily.</text>
</comment>
<evidence type="ECO:0000256" key="8">
    <source>
        <dbReference type="SAM" id="MobiDB-lite"/>
    </source>
</evidence>
<feature type="compositionally biased region" description="Polar residues" evidence="8">
    <location>
        <begin position="401"/>
        <end position="420"/>
    </location>
</feature>
<keyword evidence="11" id="KW-1185">Reference proteome</keyword>
<feature type="coiled-coil region" evidence="7">
    <location>
        <begin position="672"/>
        <end position="699"/>
    </location>
</feature>
<evidence type="ECO:0000256" key="6">
    <source>
        <dbReference type="PROSITE-ProRule" id="PRU10141"/>
    </source>
</evidence>
<dbReference type="InterPro" id="IPR017441">
    <property type="entry name" value="Protein_kinase_ATP_BS"/>
</dbReference>
<dbReference type="Gene3D" id="1.10.510.10">
    <property type="entry name" value="Transferase(Phosphotransferase) domain 1"/>
    <property type="match status" value="1"/>
</dbReference>
<proteinExistence type="inferred from homology"/>
<dbReference type="PROSITE" id="PS00108">
    <property type="entry name" value="PROTEIN_KINASE_ST"/>
    <property type="match status" value="1"/>
</dbReference>
<keyword evidence="2" id="KW-0808">Transferase</keyword>
<feature type="region of interest" description="Disordered" evidence="8">
    <location>
        <begin position="400"/>
        <end position="430"/>
    </location>
</feature>
<evidence type="ECO:0000259" key="9">
    <source>
        <dbReference type="PROSITE" id="PS50011"/>
    </source>
</evidence>
<evidence type="ECO:0000256" key="4">
    <source>
        <dbReference type="ARBA" id="ARBA00022777"/>
    </source>
</evidence>
<dbReference type="InterPro" id="IPR008271">
    <property type="entry name" value="Ser/Thr_kinase_AS"/>
</dbReference>
<dbReference type="FunFam" id="3.30.200.20:FF:000099">
    <property type="entry name" value="Serine/threonine-protein kinase BLUS1"/>
    <property type="match status" value="1"/>
</dbReference>
<dbReference type="Pfam" id="PF00069">
    <property type="entry name" value="Pkinase"/>
    <property type="match status" value="1"/>
</dbReference>
<reference evidence="10" key="1">
    <citation type="submission" date="2023-12" db="EMBL/GenBank/DDBJ databases">
        <title>Genome assembly of Anisodus tanguticus.</title>
        <authorList>
            <person name="Wang Y.-J."/>
        </authorList>
    </citation>
    <scope>NUCLEOTIDE SEQUENCE</scope>
    <source>
        <strain evidence="10">KB-2021</strain>
        <tissue evidence="10">Leaf</tissue>
    </source>
</reference>
<keyword evidence="3 6" id="KW-0547">Nucleotide-binding</keyword>
<keyword evidence="5 6" id="KW-0067">ATP-binding</keyword>
<dbReference type="GO" id="GO:0005524">
    <property type="term" value="F:ATP binding"/>
    <property type="evidence" value="ECO:0007669"/>
    <property type="project" value="UniProtKB-UniRule"/>
</dbReference>